<dbReference type="Gene3D" id="1.10.167.10">
    <property type="entry name" value="Regulator of G-protein Signalling 4, domain 2"/>
    <property type="match status" value="1"/>
</dbReference>
<feature type="compositionally biased region" description="Basic and acidic residues" evidence="6">
    <location>
        <begin position="368"/>
        <end position="378"/>
    </location>
</feature>
<dbReference type="EMBL" id="WJXW01000001">
    <property type="protein sequence ID" value="KAF9741167.1"/>
    <property type="molecule type" value="Genomic_DNA"/>
</dbReference>
<feature type="transmembrane region" description="Helical" evidence="7">
    <location>
        <begin position="45"/>
        <end position="70"/>
    </location>
</feature>
<comment type="similarity">
    <text evidence="1">Belongs to the peptidase M20A family.</text>
</comment>
<dbReference type="PROSITE" id="PS00759">
    <property type="entry name" value="ARGE_DAPE_CPG2_2"/>
    <property type="match status" value="1"/>
</dbReference>
<evidence type="ECO:0000256" key="2">
    <source>
        <dbReference type="ARBA" id="ARBA00022670"/>
    </source>
</evidence>
<feature type="compositionally biased region" description="Polar residues" evidence="6">
    <location>
        <begin position="344"/>
        <end position="366"/>
    </location>
</feature>
<evidence type="ECO:0000313" key="10">
    <source>
        <dbReference type="Proteomes" id="UP000756921"/>
    </source>
</evidence>
<feature type="region of interest" description="Disordered" evidence="6">
    <location>
        <begin position="344"/>
        <end position="378"/>
    </location>
</feature>
<dbReference type="InterPro" id="IPR011650">
    <property type="entry name" value="Peptidase_M20_dimer"/>
</dbReference>
<dbReference type="AlphaFoldDB" id="A0A9P6GSP6"/>
<dbReference type="GO" id="GO:0004180">
    <property type="term" value="F:carboxypeptidase activity"/>
    <property type="evidence" value="ECO:0007669"/>
    <property type="project" value="UniProtKB-KW"/>
</dbReference>
<keyword evidence="7" id="KW-1133">Transmembrane helix</keyword>
<dbReference type="Gene3D" id="3.40.630.10">
    <property type="entry name" value="Zn peptidases"/>
    <property type="match status" value="1"/>
</dbReference>
<keyword evidence="7" id="KW-0472">Membrane</keyword>
<feature type="transmembrane region" description="Helical" evidence="7">
    <location>
        <begin position="204"/>
        <end position="223"/>
    </location>
</feature>
<accession>A0A9P6GSP6</accession>
<gene>
    <name evidence="9" type="ORF">PMIN01_00706</name>
</gene>
<sequence>MGDLVLDRLGWAYIGLDVAWTVALICGMGFLYYHCELPCIRIRRLPILFLGIIPLHIYGFVCVIGYVLGALVPCQAMFWIMSIYLPFGIAMFQTANSQFLHVASRQKQFAHLSLHSDQAPLKQEEAERLSSSHWRRILHGVDRADKIENMIVYIFIGLAVQLAITFIVFFGSKKFHPSYGLWDWNTRPSAPELVGMECSKGWEWWLSIAWQFFWAWIYAPYMLFKSRGINDVHGWRLQTICCCIVGLPASPMWLAGLYAPGMAPVNMYFIPPMWFSGTQTSLNLRSREAFHVVLLFTNPRLVCIFFMELITIGFPIFEIFRTHKLRQETLDTIAAWEKRQEFASPTGTNLSSDCSTKQSTANSSKSFPIKEAHSASRKSIDSQRSDLYTMAGLENALRTNAVPLLQFAALRDFSGENISFLTHLADWRRTWLHLTVSNAQHSRQQFIAAVSIYAHFVSPSISEFPINISHANMAALRDLFEEAASRIFRKRSIASSYSPTPFEEVSPDSGSTVGLRSGISLDVLGRANLNSVPNMTRGGYEDALTAHPIPEAFKETVFDAAEKEIKYLVLTNTWPKFINDAYSSSQADSGEVKERQDQNWTKKTILCASSNENFVVPLSHDPRLIPARLHTFILTHRNAMEKNLAEQPSLGGRPARNASIRKPLACGLILLGAVSFFSHSYVSDFVTRPRPSGAPISSARCPQASRLVPSKSTKELHEAWEYLNSDAFFNKSIEHLSGAVKIPTQSYDDMGEVGVDPRWDVFHSFASYLEETFPLVYKTLDVEKVNTHGLLFTWKGTDAALKPTVLMAHQDVVPVPDSTVNQWTHPPFSGHWDGKFVWGRGSSDCKNQLLGILEAVDTLINAGFQPRRTLVLSFGFDEEISGMQGANNLAKKLIKRYGHGGAAIIVDEGAANFEGWGANWAIPGVGEKGYVDVIVTVRMPGGHSSIPPAHNGIGVAAELISRIEANPYEPLLDESNPYLSLLYCGAEHAPEFPKTLKHLLKKRARQTCSKKGHKDELALEAAKAGPEIKYLFTTSQAVDLINGGVKTNALPERTTFTINHRVNIGSSVDAVLVHMAQLFTPLAKKHNLTLNAFNNVTETPSSITLTTRPEHLEPAPVTPTGPGTPFSILSGTTRALYGEDLYVAPGLMTANTDTRYYWGLSDHIFRYSMGWDREQEGLGRIHTVDEKIGGKAHSDVSKWVFGFVRNMDEADL</sequence>
<feature type="transmembrane region" description="Helical" evidence="7">
    <location>
        <begin position="76"/>
        <end position="95"/>
    </location>
</feature>
<keyword evidence="3" id="KW-0479">Metal-binding</keyword>
<dbReference type="GO" id="GO:0051603">
    <property type="term" value="P:proteolysis involved in protein catabolic process"/>
    <property type="evidence" value="ECO:0007669"/>
    <property type="project" value="TreeGrafter"/>
</dbReference>
<feature type="transmembrane region" description="Helical" evidence="7">
    <location>
        <begin position="235"/>
        <end position="259"/>
    </location>
</feature>
<reference evidence="9" key="1">
    <citation type="journal article" date="2020" name="Mol. Plant Microbe Interact.">
        <title>Genome Sequence of the Biocontrol Agent Coniothyrium minitans strain Conio (IMI 134523).</title>
        <authorList>
            <person name="Patel D."/>
            <person name="Shittu T.A."/>
            <person name="Baroncelli R."/>
            <person name="Muthumeenakshi S."/>
            <person name="Osborne T.H."/>
            <person name="Janganan T.K."/>
            <person name="Sreenivasaprasad S."/>
        </authorList>
    </citation>
    <scope>NUCLEOTIDE SEQUENCE</scope>
    <source>
        <strain evidence="9">Conio</strain>
    </source>
</reference>
<comment type="caution">
    <text evidence="9">The sequence shown here is derived from an EMBL/GenBank/DDBJ whole genome shotgun (WGS) entry which is preliminary data.</text>
</comment>
<keyword evidence="9" id="KW-0121">Carboxypeptidase</keyword>
<dbReference type="InterPro" id="IPR002933">
    <property type="entry name" value="Peptidase_M20"/>
</dbReference>
<keyword evidence="5" id="KW-0862">Zinc</keyword>
<dbReference type="InterPro" id="IPR036305">
    <property type="entry name" value="RGS_sf"/>
</dbReference>
<dbReference type="GO" id="GO:0000328">
    <property type="term" value="C:fungal-type vacuole lumen"/>
    <property type="evidence" value="ECO:0007669"/>
    <property type="project" value="TreeGrafter"/>
</dbReference>
<keyword evidence="10" id="KW-1185">Reference proteome</keyword>
<dbReference type="OrthoDB" id="3064516at2759"/>
<dbReference type="InterPro" id="IPR036264">
    <property type="entry name" value="Bact_exopeptidase_dim_dom"/>
</dbReference>
<dbReference type="SUPFAM" id="SSF55031">
    <property type="entry name" value="Bacterial exopeptidase dimerisation domain"/>
    <property type="match status" value="1"/>
</dbReference>
<dbReference type="InterPro" id="IPR044926">
    <property type="entry name" value="RGS_subdomain_2"/>
</dbReference>
<dbReference type="Pfam" id="PF07687">
    <property type="entry name" value="M20_dimer"/>
    <property type="match status" value="1"/>
</dbReference>
<evidence type="ECO:0000256" key="3">
    <source>
        <dbReference type="ARBA" id="ARBA00022723"/>
    </source>
</evidence>
<dbReference type="CDD" id="cd05674">
    <property type="entry name" value="M20_yscS"/>
    <property type="match status" value="1"/>
</dbReference>
<dbReference type="Gene3D" id="3.30.70.360">
    <property type="match status" value="1"/>
</dbReference>
<dbReference type="InterPro" id="IPR047177">
    <property type="entry name" value="Pept_M20A"/>
</dbReference>
<dbReference type="PANTHER" id="PTHR45962:SF1">
    <property type="entry name" value="N-FATTY-ACYL-AMINO ACID SYNTHASE_HYDROLASE PM20D1"/>
    <property type="match status" value="1"/>
</dbReference>
<keyword evidence="7" id="KW-0812">Transmembrane</keyword>
<dbReference type="GO" id="GO:0046872">
    <property type="term" value="F:metal ion binding"/>
    <property type="evidence" value="ECO:0007669"/>
    <property type="project" value="UniProtKB-KW"/>
</dbReference>
<evidence type="ECO:0000256" key="6">
    <source>
        <dbReference type="SAM" id="MobiDB-lite"/>
    </source>
</evidence>
<evidence type="ECO:0000256" key="1">
    <source>
        <dbReference type="ARBA" id="ARBA00006247"/>
    </source>
</evidence>
<dbReference type="Proteomes" id="UP000756921">
    <property type="component" value="Unassembled WGS sequence"/>
</dbReference>
<evidence type="ECO:0000256" key="5">
    <source>
        <dbReference type="ARBA" id="ARBA00022833"/>
    </source>
</evidence>
<feature type="transmembrane region" description="Helical" evidence="7">
    <location>
        <begin position="12"/>
        <end position="33"/>
    </location>
</feature>
<dbReference type="SUPFAM" id="SSF48097">
    <property type="entry name" value="Regulator of G-protein signaling, RGS"/>
    <property type="match status" value="1"/>
</dbReference>
<evidence type="ECO:0000259" key="8">
    <source>
        <dbReference type="Pfam" id="PF07687"/>
    </source>
</evidence>
<keyword evidence="4" id="KW-0378">Hydrolase</keyword>
<protein>
    <submittedName>
        <fullName evidence="9">Carboxypeptidase S</fullName>
    </submittedName>
</protein>
<proteinExistence type="inferred from homology"/>
<organism evidence="9 10">
    <name type="scientific">Paraphaeosphaeria minitans</name>
    <dbReference type="NCBI Taxonomy" id="565426"/>
    <lineage>
        <taxon>Eukaryota</taxon>
        <taxon>Fungi</taxon>
        <taxon>Dikarya</taxon>
        <taxon>Ascomycota</taxon>
        <taxon>Pezizomycotina</taxon>
        <taxon>Dothideomycetes</taxon>
        <taxon>Pleosporomycetidae</taxon>
        <taxon>Pleosporales</taxon>
        <taxon>Massarineae</taxon>
        <taxon>Didymosphaeriaceae</taxon>
        <taxon>Paraphaeosphaeria</taxon>
    </lineage>
</organism>
<name>A0A9P6GSP6_9PLEO</name>
<dbReference type="InterPro" id="IPR001261">
    <property type="entry name" value="ArgE/DapE_CS"/>
</dbReference>
<feature type="domain" description="Peptidase M20 dimerisation" evidence="8">
    <location>
        <begin position="925"/>
        <end position="1085"/>
    </location>
</feature>
<feature type="transmembrane region" description="Helical" evidence="7">
    <location>
        <begin position="151"/>
        <end position="172"/>
    </location>
</feature>
<dbReference type="FunFam" id="3.40.630.10:FF:000027">
    <property type="entry name" value="N-fatty-acyl-amino acid synthase/hydrolase PM20D1"/>
    <property type="match status" value="1"/>
</dbReference>
<evidence type="ECO:0000313" key="9">
    <source>
        <dbReference type="EMBL" id="KAF9741167.1"/>
    </source>
</evidence>
<dbReference type="PANTHER" id="PTHR45962">
    <property type="entry name" value="N-FATTY-ACYL-AMINO ACID SYNTHASE/HYDROLASE PM20D1"/>
    <property type="match status" value="1"/>
</dbReference>
<dbReference type="Pfam" id="PF01546">
    <property type="entry name" value="Peptidase_M20"/>
    <property type="match status" value="1"/>
</dbReference>
<dbReference type="SUPFAM" id="SSF53187">
    <property type="entry name" value="Zn-dependent exopeptidases"/>
    <property type="match status" value="1"/>
</dbReference>
<evidence type="ECO:0000256" key="4">
    <source>
        <dbReference type="ARBA" id="ARBA00022801"/>
    </source>
</evidence>
<evidence type="ECO:0000256" key="7">
    <source>
        <dbReference type="SAM" id="Phobius"/>
    </source>
</evidence>
<keyword evidence="2" id="KW-0645">Protease</keyword>